<feature type="domain" description="Pyridoxamine 5'-phosphate oxidase N-terminal" evidence="1">
    <location>
        <begin position="9"/>
        <end position="132"/>
    </location>
</feature>
<evidence type="ECO:0000259" key="1">
    <source>
        <dbReference type="Pfam" id="PF01243"/>
    </source>
</evidence>
<name>A0A0S6VTC1_9BACT</name>
<protein>
    <submittedName>
        <fullName evidence="2">Pyridoxamine 5'-phosphate oxidase-related FMN-binding protein</fullName>
    </submittedName>
</protein>
<dbReference type="Proteomes" id="UP000030700">
    <property type="component" value="Unassembled WGS sequence"/>
</dbReference>
<dbReference type="EMBL" id="DF820456">
    <property type="protein sequence ID" value="GAK50776.1"/>
    <property type="molecule type" value="Genomic_DNA"/>
</dbReference>
<dbReference type="STRING" id="1499966.U14_02017"/>
<organism evidence="2 3">
    <name type="scientific">Candidatus Moduliflexus flocculans</name>
    <dbReference type="NCBI Taxonomy" id="1499966"/>
    <lineage>
        <taxon>Bacteria</taxon>
        <taxon>Candidatus Moduliflexota</taxon>
        <taxon>Candidatus Moduliflexia</taxon>
        <taxon>Candidatus Moduliflexales</taxon>
        <taxon>Candidatus Moduliflexaceae</taxon>
    </lineage>
</organism>
<gene>
    <name evidence="2" type="ORF">U14_02017</name>
</gene>
<dbReference type="Gene3D" id="2.30.110.10">
    <property type="entry name" value="Electron Transport, Fmn-binding Protein, Chain A"/>
    <property type="match status" value="1"/>
</dbReference>
<accession>A0A0S6VTC1</accession>
<reference evidence="2 3" key="1">
    <citation type="journal article" date="2015" name="PeerJ">
        <title>First genomic representation of candidate bacterial phylum KSB3 points to enhanced environmental sensing as a trigger of wastewater bulking.</title>
        <authorList>
            <person name="Sekiguchi Y."/>
            <person name="Ohashi A."/>
            <person name="Parks D.H."/>
            <person name="Yamauchi T."/>
            <person name="Tyson G.W."/>
            <person name="Hugenholtz P."/>
        </authorList>
    </citation>
    <scope>NUCLEOTIDE SEQUENCE [LARGE SCALE GENOMIC DNA]</scope>
</reference>
<dbReference type="Pfam" id="PF01243">
    <property type="entry name" value="PNPOx_N"/>
    <property type="match status" value="1"/>
</dbReference>
<dbReference type="HOGENOM" id="CLU_1773730_0_0_0"/>
<proteinExistence type="predicted"/>
<evidence type="ECO:0000313" key="2">
    <source>
        <dbReference type="EMBL" id="GAK50776.1"/>
    </source>
</evidence>
<evidence type="ECO:0000313" key="3">
    <source>
        <dbReference type="Proteomes" id="UP000030700"/>
    </source>
</evidence>
<sequence>MTQHELMYKVEQILDDVHTGVLATIDEQGNPQMRWMTPSLIKGRPNVLFAITSPHFRKVVQLNANARVQWMIQTRAVDEVVNLRGKINVLDNPAIRAEVMEQLGKQLAIFWRVNSEHTDFIVLETIIEEATYFRPMKGVKDTVSFA</sequence>
<keyword evidence="3" id="KW-1185">Reference proteome</keyword>
<dbReference type="InterPro" id="IPR012349">
    <property type="entry name" value="Split_barrel_FMN-bd"/>
</dbReference>
<dbReference type="SUPFAM" id="SSF50475">
    <property type="entry name" value="FMN-binding split barrel"/>
    <property type="match status" value="1"/>
</dbReference>
<dbReference type="InterPro" id="IPR011576">
    <property type="entry name" value="Pyridox_Oxase_N"/>
</dbReference>
<dbReference type="AlphaFoldDB" id="A0A0S6VTC1"/>